<accession>A0A2S7K680</accession>
<comment type="caution">
    <text evidence="1">The sequence shown here is derived from an EMBL/GenBank/DDBJ whole genome shotgun (WGS) entry which is preliminary data.</text>
</comment>
<gene>
    <name evidence="1" type="ORF">CW354_06740</name>
</gene>
<protein>
    <submittedName>
        <fullName evidence="1">Uncharacterized protein</fullName>
    </submittedName>
</protein>
<dbReference type="RefSeq" id="WP_104829269.1">
    <property type="nucleotide sequence ID" value="NZ_PJCH01000005.1"/>
</dbReference>
<dbReference type="EMBL" id="PJCH01000005">
    <property type="protein sequence ID" value="PQA88024.1"/>
    <property type="molecule type" value="Genomic_DNA"/>
</dbReference>
<evidence type="ECO:0000313" key="2">
    <source>
        <dbReference type="Proteomes" id="UP000239504"/>
    </source>
</evidence>
<reference evidence="1 2" key="1">
    <citation type="submission" date="2017-12" db="EMBL/GenBank/DDBJ databases">
        <authorList>
            <person name="Hurst M.R.H."/>
        </authorList>
    </citation>
    <scope>NUCLEOTIDE SEQUENCE [LARGE SCALE GENOMIC DNA]</scope>
    <source>
        <strain evidence="1 2">SY-3-19</strain>
    </source>
</reference>
<dbReference type="AlphaFoldDB" id="A0A2S7K680"/>
<proteinExistence type="predicted"/>
<dbReference type="Proteomes" id="UP000239504">
    <property type="component" value="Unassembled WGS sequence"/>
</dbReference>
<sequence>MSATKNVHIDDVALAKLSKLVGATVFFSSTEAAISPYGFSIADLYVFPVGASEHCLRLQWEYDYIEEPYTPFSRFLLATEKKSEESESVGIWLARPSQDEQDYAHAESIKKPGMCTLTTGYRNKVAQIHIFEFASHYETSETDKRESINNVLYDGALLIELAAPYSLYLRAVESEIAVNNLAAATFLRTHQLYEFMSERRVRLSLGEPQERFKLPHA</sequence>
<keyword evidence="2" id="KW-1185">Reference proteome</keyword>
<name>A0A2S7K680_9PROT</name>
<evidence type="ECO:0000313" key="1">
    <source>
        <dbReference type="EMBL" id="PQA88024.1"/>
    </source>
</evidence>
<organism evidence="1 2">
    <name type="scientific">Hyphococcus luteus</name>
    <dbReference type="NCBI Taxonomy" id="2058213"/>
    <lineage>
        <taxon>Bacteria</taxon>
        <taxon>Pseudomonadati</taxon>
        <taxon>Pseudomonadota</taxon>
        <taxon>Alphaproteobacteria</taxon>
        <taxon>Parvularculales</taxon>
        <taxon>Parvularculaceae</taxon>
        <taxon>Hyphococcus</taxon>
    </lineage>
</organism>